<organism evidence="1 2">
    <name type="scientific">Desmophyllum pertusum</name>
    <dbReference type="NCBI Taxonomy" id="174260"/>
    <lineage>
        <taxon>Eukaryota</taxon>
        <taxon>Metazoa</taxon>
        <taxon>Cnidaria</taxon>
        <taxon>Anthozoa</taxon>
        <taxon>Hexacorallia</taxon>
        <taxon>Scleractinia</taxon>
        <taxon>Caryophylliina</taxon>
        <taxon>Caryophylliidae</taxon>
        <taxon>Desmophyllum</taxon>
    </lineage>
</organism>
<dbReference type="Proteomes" id="UP001163046">
    <property type="component" value="Unassembled WGS sequence"/>
</dbReference>
<evidence type="ECO:0000313" key="2">
    <source>
        <dbReference type="Proteomes" id="UP001163046"/>
    </source>
</evidence>
<comment type="caution">
    <text evidence="1">The sequence shown here is derived from an EMBL/GenBank/DDBJ whole genome shotgun (WGS) entry which is preliminary data.</text>
</comment>
<accession>A0A9X0D3K2</accession>
<protein>
    <submittedName>
        <fullName evidence="1">Uncharacterized protein</fullName>
    </submittedName>
</protein>
<sequence>MRPTSASASSGFLSSALGLSALTHDALVPHVMLAVLPLDPSSDESDGENDGYSTCDDASDVFPVEDRCHVICIDPAVASRPLWCNSTPVHEFEEIKQWLVKAREYSLLFSSSKDIRKELQ</sequence>
<gene>
    <name evidence="1" type="ORF">OS493_021845</name>
</gene>
<dbReference type="AlphaFoldDB" id="A0A9X0D3K2"/>
<reference evidence="1" key="1">
    <citation type="submission" date="2023-01" db="EMBL/GenBank/DDBJ databases">
        <title>Genome assembly of the deep-sea coral Lophelia pertusa.</title>
        <authorList>
            <person name="Herrera S."/>
            <person name="Cordes E."/>
        </authorList>
    </citation>
    <scope>NUCLEOTIDE SEQUENCE</scope>
    <source>
        <strain evidence="1">USNM1676648</strain>
        <tissue evidence="1">Polyp</tissue>
    </source>
</reference>
<dbReference type="EMBL" id="MU825887">
    <property type="protein sequence ID" value="KAJ7384433.1"/>
    <property type="molecule type" value="Genomic_DNA"/>
</dbReference>
<dbReference type="OrthoDB" id="5953486at2759"/>
<name>A0A9X0D3K2_9CNID</name>
<proteinExistence type="predicted"/>
<keyword evidence="2" id="KW-1185">Reference proteome</keyword>
<evidence type="ECO:0000313" key="1">
    <source>
        <dbReference type="EMBL" id="KAJ7384433.1"/>
    </source>
</evidence>